<protein>
    <submittedName>
        <fullName evidence="2">Uncharacterized protein</fullName>
    </submittedName>
</protein>
<name>A0A0D1YL11_9EURO</name>
<feature type="compositionally biased region" description="Basic and acidic residues" evidence="1">
    <location>
        <begin position="129"/>
        <end position="140"/>
    </location>
</feature>
<evidence type="ECO:0000256" key="1">
    <source>
        <dbReference type="SAM" id="MobiDB-lite"/>
    </source>
</evidence>
<evidence type="ECO:0000313" key="3">
    <source>
        <dbReference type="Proteomes" id="UP000053599"/>
    </source>
</evidence>
<dbReference type="Proteomes" id="UP000053599">
    <property type="component" value="Unassembled WGS sequence"/>
</dbReference>
<reference evidence="2 3" key="1">
    <citation type="submission" date="2015-01" db="EMBL/GenBank/DDBJ databases">
        <title>The Genome Sequence of Exophiala sideris CBS121828.</title>
        <authorList>
            <consortium name="The Broad Institute Genomics Platform"/>
            <person name="Cuomo C."/>
            <person name="de Hoog S."/>
            <person name="Gorbushina A."/>
            <person name="Stielow B."/>
            <person name="Teixiera M."/>
            <person name="Abouelleil A."/>
            <person name="Chapman S.B."/>
            <person name="Priest M."/>
            <person name="Young S.K."/>
            <person name="Wortman J."/>
            <person name="Nusbaum C."/>
            <person name="Birren B."/>
        </authorList>
    </citation>
    <scope>NUCLEOTIDE SEQUENCE [LARGE SCALE GENOMIC DNA]</scope>
    <source>
        <strain evidence="2 3">CBS 121828</strain>
    </source>
</reference>
<dbReference type="EMBL" id="KN846952">
    <property type="protein sequence ID" value="KIV81759.1"/>
    <property type="molecule type" value="Genomic_DNA"/>
</dbReference>
<feature type="compositionally biased region" description="Low complexity" evidence="1">
    <location>
        <begin position="68"/>
        <end position="78"/>
    </location>
</feature>
<proteinExistence type="predicted"/>
<dbReference type="HOGENOM" id="CLU_1517883_0_0_1"/>
<evidence type="ECO:0000313" key="2">
    <source>
        <dbReference type="EMBL" id="KIV81759.1"/>
    </source>
</evidence>
<gene>
    <name evidence="2" type="ORF">PV11_03921</name>
</gene>
<feature type="region of interest" description="Disordered" evidence="1">
    <location>
        <begin position="1"/>
        <end position="177"/>
    </location>
</feature>
<feature type="compositionally biased region" description="Basic and acidic residues" evidence="1">
    <location>
        <begin position="150"/>
        <end position="167"/>
    </location>
</feature>
<feature type="compositionally biased region" description="Basic and acidic residues" evidence="1">
    <location>
        <begin position="30"/>
        <end position="56"/>
    </location>
</feature>
<dbReference type="AlphaFoldDB" id="A0A0D1YL11"/>
<organism evidence="2 3">
    <name type="scientific">Exophiala sideris</name>
    <dbReference type="NCBI Taxonomy" id="1016849"/>
    <lineage>
        <taxon>Eukaryota</taxon>
        <taxon>Fungi</taxon>
        <taxon>Dikarya</taxon>
        <taxon>Ascomycota</taxon>
        <taxon>Pezizomycotina</taxon>
        <taxon>Eurotiomycetes</taxon>
        <taxon>Chaetothyriomycetidae</taxon>
        <taxon>Chaetothyriales</taxon>
        <taxon>Herpotrichiellaceae</taxon>
        <taxon>Exophiala</taxon>
    </lineage>
</organism>
<feature type="compositionally biased region" description="Basic residues" evidence="1">
    <location>
        <begin position="118"/>
        <end position="128"/>
    </location>
</feature>
<accession>A0A0D1YL11</accession>
<sequence>MTSKVDKDKLQNDAPWDLAIRGTNTGDGQPQDRQEISRAHRQGERRTERDHDDQRRHSSAFPTRNEARATASARTTASGNSVSAESHATIDMRQPPNVDRDGRSFQPTGHAKKEQAGRQKRRSKKGHAKRDQQDAQRGQDFEDSDDDQRDDIHHTRYGNVDKQKPQDLDEWPPQRKG</sequence>
<feature type="compositionally biased region" description="Basic and acidic residues" evidence="1">
    <location>
        <begin position="1"/>
        <end position="11"/>
    </location>
</feature>